<feature type="transmembrane region" description="Helical" evidence="1">
    <location>
        <begin position="89"/>
        <end position="112"/>
    </location>
</feature>
<feature type="transmembrane region" description="Helical" evidence="1">
    <location>
        <begin position="189"/>
        <end position="210"/>
    </location>
</feature>
<protein>
    <submittedName>
        <fullName evidence="2">DUF1109 domain-containing protein</fullName>
    </submittedName>
</protein>
<proteinExistence type="predicted"/>
<keyword evidence="1" id="KW-1133">Transmembrane helix</keyword>
<comment type="caution">
    <text evidence="2">The sequence shown here is derived from an EMBL/GenBank/DDBJ whole genome shotgun (WGS) entry which is preliminary data.</text>
</comment>
<sequence>MKTQELIGALVADHAPSRFRFAQIFASSLAAAGLVAALLFVAFIGVRPDIGAAVHEPRFLAKFAVTLTLLATAGGLLRRLAAPGVEAGAWRFAPLLALAALGVAVALELVAAPAESWDARLVGHNAAICLMAIPLIAAGPLAILLFALRRGAPSRPALAGAVAGLVAGALAASFYAAHCTDDSPLFVAVWYSLAVGFVALAGSALGARLLRW</sequence>
<evidence type="ECO:0000313" key="2">
    <source>
        <dbReference type="EMBL" id="PWB94052.1"/>
    </source>
</evidence>
<gene>
    <name evidence="2" type="ORF">C5689_09855</name>
</gene>
<dbReference type="RefSeq" id="WP_108917112.1">
    <property type="nucleotide sequence ID" value="NZ_BGJY01000002.1"/>
</dbReference>
<dbReference type="Pfam" id="PF06532">
    <property type="entry name" value="NrsF"/>
    <property type="match status" value="1"/>
</dbReference>
<dbReference type="InterPro" id="IPR009495">
    <property type="entry name" value="NrsF"/>
</dbReference>
<dbReference type="AlphaFoldDB" id="A0A2U1SR18"/>
<dbReference type="EMBL" id="PUIV01000012">
    <property type="protein sequence ID" value="PWB94052.1"/>
    <property type="molecule type" value="Genomic_DNA"/>
</dbReference>
<feature type="transmembrane region" description="Helical" evidence="1">
    <location>
        <begin position="59"/>
        <end position="77"/>
    </location>
</feature>
<organism evidence="2 3">
    <name type="scientific">Methylosinus sporium</name>
    <dbReference type="NCBI Taxonomy" id="428"/>
    <lineage>
        <taxon>Bacteria</taxon>
        <taxon>Pseudomonadati</taxon>
        <taxon>Pseudomonadota</taxon>
        <taxon>Alphaproteobacteria</taxon>
        <taxon>Hyphomicrobiales</taxon>
        <taxon>Methylocystaceae</taxon>
        <taxon>Methylosinus</taxon>
    </lineage>
</organism>
<keyword evidence="1" id="KW-0472">Membrane</keyword>
<keyword evidence="1" id="KW-0812">Transmembrane</keyword>
<keyword evidence="3" id="KW-1185">Reference proteome</keyword>
<name>A0A2U1SR18_METSR</name>
<accession>A0A2U1SR18</accession>
<feature type="transmembrane region" description="Helical" evidence="1">
    <location>
        <begin position="124"/>
        <end position="146"/>
    </location>
</feature>
<evidence type="ECO:0000256" key="1">
    <source>
        <dbReference type="SAM" id="Phobius"/>
    </source>
</evidence>
<dbReference type="Proteomes" id="UP000245137">
    <property type="component" value="Unassembled WGS sequence"/>
</dbReference>
<feature type="transmembrane region" description="Helical" evidence="1">
    <location>
        <begin position="158"/>
        <end position="177"/>
    </location>
</feature>
<feature type="transmembrane region" description="Helical" evidence="1">
    <location>
        <begin position="21"/>
        <end position="47"/>
    </location>
</feature>
<reference evidence="2 3" key="1">
    <citation type="journal article" date="2018" name="Appl. Microbiol. Biotechnol.">
        <title>Co-cultivation of the strictly anaerobic methanogen Methanosarcina barkeri with aerobic methanotrophs in an oxygen-limited membrane bioreactor.</title>
        <authorList>
            <person name="In 't Zandt M.H."/>
            <person name="van den Bosch T.J.M."/>
            <person name="Rijkers R."/>
            <person name="van Kessel M.A.H.J."/>
            <person name="Jetten M.S.M."/>
            <person name="Welte C.U."/>
        </authorList>
    </citation>
    <scope>NUCLEOTIDE SEQUENCE [LARGE SCALE GENOMIC DNA]</scope>
    <source>
        <strain evidence="2 3">DSM 17706</strain>
    </source>
</reference>
<evidence type="ECO:0000313" key="3">
    <source>
        <dbReference type="Proteomes" id="UP000245137"/>
    </source>
</evidence>